<organism evidence="3 4">
    <name type="scientific">Syntrophomonas zehnderi OL-4</name>
    <dbReference type="NCBI Taxonomy" id="690567"/>
    <lineage>
        <taxon>Bacteria</taxon>
        <taxon>Bacillati</taxon>
        <taxon>Bacillota</taxon>
        <taxon>Clostridia</taxon>
        <taxon>Eubacteriales</taxon>
        <taxon>Syntrophomonadaceae</taxon>
        <taxon>Syntrophomonas</taxon>
    </lineage>
</organism>
<name>A0A0E4G9Z9_9FIRM</name>
<gene>
    <name evidence="2" type="ORF">421</name>
    <name evidence="3" type="ORF">970</name>
</gene>
<dbReference type="OrthoDB" id="2656488at2"/>
<dbReference type="STRING" id="690567.421"/>
<dbReference type="CDD" id="cd10447">
    <property type="entry name" value="GIY-YIG_unchar_2"/>
    <property type="match status" value="1"/>
</dbReference>
<evidence type="ECO:0000313" key="4">
    <source>
        <dbReference type="Proteomes" id="UP000045545"/>
    </source>
</evidence>
<evidence type="ECO:0000313" key="3">
    <source>
        <dbReference type="EMBL" id="CFX31578.1"/>
    </source>
</evidence>
<evidence type="ECO:0000313" key="2">
    <source>
        <dbReference type="EMBL" id="CFX07699.1"/>
    </source>
</evidence>
<feature type="domain" description="DUF4357" evidence="1">
    <location>
        <begin position="249"/>
        <end position="291"/>
    </location>
</feature>
<dbReference type="Proteomes" id="UP000045545">
    <property type="component" value="Unassembled WGS sequence"/>
</dbReference>
<dbReference type="EMBL" id="CGIH01000018">
    <property type="protein sequence ID" value="CFX31578.1"/>
    <property type="molecule type" value="Genomic_DNA"/>
</dbReference>
<protein>
    <recommendedName>
        <fullName evidence="1">DUF4357 domain-containing protein</fullName>
    </recommendedName>
</protein>
<evidence type="ECO:0000259" key="1">
    <source>
        <dbReference type="Pfam" id="PF14267"/>
    </source>
</evidence>
<keyword evidence="4" id="KW-1185">Reference proteome</keyword>
<proteinExistence type="predicted"/>
<reference evidence="3 4" key="1">
    <citation type="submission" date="2015-03" db="EMBL/GenBank/DDBJ databases">
        <authorList>
            <person name="Strepis Nikolaos"/>
        </authorList>
    </citation>
    <scope>NUCLEOTIDE SEQUENCE [LARGE SCALE GENOMIC DNA]</scope>
    <source>
        <strain evidence="3 4">OL-4</strain>
    </source>
</reference>
<dbReference type="RefSeq" id="WP_046495179.1">
    <property type="nucleotide sequence ID" value="NZ_CGIH01000004.1"/>
</dbReference>
<dbReference type="Pfam" id="PF14267">
    <property type="entry name" value="DUF4357"/>
    <property type="match status" value="1"/>
</dbReference>
<dbReference type="InterPro" id="IPR025579">
    <property type="entry name" value="DUF4357"/>
</dbReference>
<accession>A0A0E4G9Z9</accession>
<sequence length="308" mass="34383">MAGKNMNYFLMDSTPNGRIKCTLANWTGVAYKTPRVKLVDCKNIDYLKQSGVYFLFSKGDGDKPLVYVGQSGTRKNGEGILNRLKEHHASPKQGLEDWYEAIAFTTSNNIFGATEISWLENRFFALAVNANRYEAKNGNEPNAGNVTEEKESELEEYVDYAKIVMGVLGHLVFEPLVQNRIIQNTECKVGDDYIEFSMEQKMQNSGMTVKAKCKRSSEGYIVLQGSIINSKTNEKTCSGVAKKARERTKVDENNMLLEDVLFSSPSAASMFVTGASSNGYTAWKTAEGKTLKDVETSEANELRLLHIR</sequence>
<dbReference type="AlphaFoldDB" id="A0A0E4G9Z9"/>
<dbReference type="EMBL" id="CGIH01000004">
    <property type="protein sequence ID" value="CFX07699.1"/>
    <property type="molecule type" value="Genomic_DNA"/>
</dbReference>